<gene>
    <name evidence="4" type="ORF">SAMN04487759_11713</name>
</gene>
<dbReference type="InterPro" id="IPR023210">
    <property type="entry name" value="NADP_OxRdtase_dom"/>
</dbReference>
<dbReference type="eggNOG" id="COG0667">
    <property type="taxonomic scope" value="Bacteria"/>
</dbReference>
<keyword evidence="2" id="KW-0732">Signal</keyword>
<sequence>MYIRTQRALAVGVSAQVALGAWAWGNDGTFGNELTVESLQPVFDRAMKNGLNLWDSAYVYGMGTSEKILGTFLKDWPRDSYIISDKLTPQCADYSSDSPVKDMLDMQYQLLGINNMDIYWIHNPVDSPKWIEEVASYYEGKDNAPIIGVSNHNLDEIKEADRILKSHGLRLGAVQNHYSLLNRSSEESGILDYCKNNHIYFFAYMVLEQGALSGKYDTKHPFPAGSQRAEVYNPVLDKLEIMNKKLKEIADELHVSSAQIPVAYAIKKGTIPIVGVTKVNHVDDVLSTLNIKLTDKHIKELENTADHLNLNLIRMWEKKMD</sequence>
<proteinExistence type="predicted"/>
<keyword evidence="1" id="KW-0560">Oxidoreductase</keyword>
<dbReference type="InterPro" id="IPR050523">
    <property type="entry name" value="AKR_Detox_Biosynth"/>
</dbReference>
<dbReference type="Pfam" id="PF00248">
    <property type="entry name" value="Aldo_ket_red"/>
    <property type="match status" value="1"/>
</dbReference>
<dbReference type="InterPro" id="IPR036812">
    <property type="entry name" value="NAD(P)_OxRdtase_dom_sf"/>
</dbReference>
<evidence type="ECO:0000259" key="3">
    <source>
        <dbReference type="Pfam" id="PF00248"/>
    </source>
</evidence>
<evidence type="ECO:0000256" key="1">
    <source>
        <dbReference type="ARBA" id="ARBA00023002"/>
    </source>
</evidence>
<protein>
    <submittedName>
        <fullName evidence="4">Predicted oxidoreductase</fullName>
    </submittedName>
</protein>
<dbReference type="OrthoDB" id="9773828at2"/>
<feature type="domain" description="NADP-dependent oxidoreductase" evidence="3">
    <location>
        <begin position="17"/>
        <end position="303"/>
    </location>
</feature>
<dbReference type="GO" id="GO:0016491">
    <property type="term" value="F:oxidoreductase activity"/>
    <property type="evidence" value="ECO:0007669"/>
    <property type="project" value="UniProtKB-KW"/>
</dbReference>
<accession>A0A1H2TYX6</accession>
<evidence type="ECO:0000256" key="2">
    <source>
        <dbReference type="SAM" id="SignalP"/>
    </source>
</evidence>
<dbReference type="AlphaFoldDB" id="A0A1H2TYX6"/>
<dbReference type="Gene3D" id="3.20.20.100">
    <property type="entry name" value="NADP-dependent oxidoreductase domain"/>
    <property type="match status" value="1"/>
</dbReference>
<dbReference type="STRING" id="1630.SAMN05216514_11214"/>
<dbReference type="RefSeq" id="WP_074686414.1">
    <property type="nucleotide sequence ID" value="NZ_FNNF01000017.1"/>
</dbReference>
<feature type="chain" id="PRO_5039669893" evidence="2">
    <location>
        <begin position="24"/>
        <end position="321"/>
    </location>
</feature>
<dbReference type="Proteomes" id="UP000182429">
    <property type="component" value="Unassembled WGS sequence"/>
</dbReference>
<evidence type="ECO:0000313" key="5">
    <source>
        <dbReference type="Proteomes" id="UP000182429"/>
    </source>
</evidence>
<reference evidence="4 5" key="1">
    <citation type="submission" date="2016-10" db="EMBL/GenBank/DDBJ databases">
        <authorList>
            <person name="de Groot N.N."/>
        </authorList>
    </citation>
    <scope>NUCLEOTIDE SEQUENCE [LARGE SCALE GENOMIC DNA]</scope>
    <source>
        <strain evidence="4 5">S3b</strain>
    </source>
</reference>
<feature type="signal peptide" evidence="2">
    <location>
        <begin position="1"/>
        <end position="23"/>
    </location>
</feature>
<dbReference type="PANTHER" id="PTHR43364:SF4">
    <property type="entry name" value="NAD(P)-LINKED OXIDOREDUCTASE SUPERFAMILY PROTEIN"/>
    <property type="match status" value="1"/>
</dbReference>
<dbReference type="EMBL" id="FNNF01000017">
    <property type="protein sequence ID" value="SDW49001.1"/>
    <property type="molecule type" value="Genomic_DNA"/>
</dbReference>
<dbReference type="SUPFAM" id="SSF51430">
    <property type="entry name" value="NAD(P)-linked oxidoreductase"/>
    <property type="match status" value="1"/>
</dbReference>
<name>A0A1H2TYX6_9FIRM</name>
<dbReference type="GO" id="GO:0005829">
    <property type="term" value="C:cytosol"/>
    <property type="evidence" value="ECO:0007669"/>
    <property type="project" value="TreeGrafter"/>
</dbReference>
<dbReference type="PANTHER" id="PTHR43364">
    <property type="entry name" value="NADH-SPECIFIC METHYLGLYOXAL REDUCTASE-RELATED"/>
    <property type="match status" value="1"/>
</dbReference>
<organism evidence="4 5">
    <name type="scientific">Kandleria vitulina</name>
    <dbReference type="NCBI Taxonomy" id="1630"/>
    <lineage>
        <taxon>Bacteria</taxon>
        <taxon>Bacillati</taxon>
        <taxon>Bacillota</taxon>
        <taxon>Erysipelotrichia</taxon>
        <taxon>Erysipelotrichales</taxon>
        <taxon>Coprobacillaceae</taxon>
        <taxon>Kandleria</taxon>
    </lineage>
</organism>
<evidence type="ECO:0000313" key="4">
    <source>
        <dbReference type="EMBL" id="SDW49001.1"/>
    </source>
</evidence>